<dbReference type="Proteomes" id="UP001500908">
    <property type="component" value="Unassembled WGS sequence"/>
</dbReference>
<evidence type="ECO:0000259" key="2">
    <source>
        <dbReference type="PROSITE" id="PS51186"/>
    </source>
</evidence>
<evidence type="ECO:0000313" key="4">
    <source>
        <dbReference type="Proteomes" id="UP001500908"/>
    </source>
</evidence>
<dbReference type="InterPro" id="IPR000182">
    <property type="entry name" value="GNAT_dom"/>
</dbReference>
<accession>A0ABP7GIL8</accession>
<dbReference type="SUPFAM" id="SSF55729">
    <property type="entry name" value="Acyl-CoA N-acyltransferases (Nat)"/>
    <property type="match status" value="1"/>
</dbReference>
<feature type="domain" description="N-acetyltransferase" evidence="2">
    <location>
        <begin position="9"/>
        <end position="180"/>
    </location>
</feature>
<name>A0ABP7GIL8_9ACTN</name>
<reference evidence="4" key="1">
    <citation type="journal article" date="2019" name="Int. J. Syst. Evol. Microbiol.">
        <title>The Global Catalogue of Microorganisms (GCM) 10K type strain sequencing project: providing services to taxonomists for standard genome sequencing and annotation.</title>
        <authorList>
            <consortium name="The Broad Institute Genomics Platform"/>
            <consortium name="The Broad Institute Genome Sequencing Center for Infectious Disease"/>
            <person name="Wu L."/>
            <person name="Ma J."/>
        </authorList>
    </citation>
    <scope>NUCLEOTIDE SEQUENCE [LARGE SCALE GENOMIC DNA]</scope>
    <source>
        <strain evidence="4">JCM 17137</strain>
    </source>
</reference>
<proteinExistence type="predicted"/>
<dbReference type="EMBL" id="BAABDD010000038">
    <property type="protein sequence ID" value="GAA3763396.1"/>
    <property type="molecule type" value="Genomic_DNA"/>
</dbReference>
<dbReference type="InterPro" id="IPR016181">
    <property type="entry name" value="Acyl_CoA_acyltransferase"/>
</dbReference>
<dbReference type="PANTHER" id="PTHR13947:SF37">
    <property type="entry name" value="LD18367P"/>
    <property type="match status" value="1"/>
</dbReference>
<dbReference type="PANTHER" id="PTHR13947">
    <property type="entry name" value="GNAT FAMILY N-ACETYLTRANSFERASE"/>
    <property type="match status" value="1"/>
</dbReference>
<protein>
    <submittedName>
        <fullName evidence="3">GNAT family N-acetyltransferase</fullName>
    </submittedName>
</protein>
<dbReference type="Pfam" id="PF00583">
    <property type="entry name" value="Acetyltransf_1"/>
    <property type="match status" value="1"/>
</dbReference>
<evidence type="ECO:0000313" key="3">
    <source>
        <dbReference type="EMBL" id="GAA3763396.1"/>
    </source>
</evidence>
<gene>
    <name evidence="3" type="ORF">GCM10022402_46040</name>
</gene>
<dbReference type="InterPro" id="IPR050769">
    <property type="entry name" value="NAT_camello-type"/>
</dbReference>
<dbReference type="PROSITE" id="PS51186">
    <property type="entry name" value="GNAT"/>
    <property type="match status" value="1"/>
</dbReference>
<dbReference type="RefSeq" id="WP_344976394.1">
    <property type="nucleotide sequence ID" value="NZ_BAABDD010000038.1"/>
</dbReference>
<evidence type="ECO:0000256" key="1">
    <source>
        <dbReference type="ARBA" id="ARBA00022679"/>
    </source>
</evidence>
<comment type="caution">
    <text evidence="3">The sequence shown here is derived from an EMBL/GenBank/DDBJ whole genome shotgun (WGS) entry which is preliminary data.</text>
</comment>
<keyword evidence="1" id="KW-0808">Transferase</keyword>
<organism evidence="3 4">
    <name type="scientific">Salinactinospora qingdaonensis</name>
    <dbReference type="NCBI Taxonomy" id="702744"/>
    <lineage>
        <taxon>Bacteria</taxon>
        <taxon>Bacillati</taxon>
        <taxon>Actinomycetota</taxon>
        <taxon>Actinomycetes</taxon>
        <taxon>Streptosporangiales</taxon>
        <taxon>Nocardiopsidaceae</taxon>
        <taxon>Salinactinospora</taxon>
    </lineage>
</organism>
<keyword evidence="4" id="KW-1185">Reference proteome</keyword>
<dbReference type="Gene3D" id="3.40.630.30">
    <property type="match status" value="1"/>
</dbReference>
<sequence>MSDTAPAGYNIGPATEADVDGARTVMLDTFYREFGIGYRPMWHRDVVDIDGHYLRPPRHALFVARHGGEVVATAGVRAEGPRCPPHPAWLGRRYPNGTTAQLFRVYVSPEHRRRGLARLLVARACDFVVRTPGYTALYLHTDDRTPGAAGFWRSVAKEVHDARDGDTTRPQSIHFEIPIPVAAAPAPA</sequence>
<dbReference type="CDD" id="cd04301">
    <property type="entry name" value="NAT_SF"/>
    <property type="match status" value="1"/>
</dbReference>